<dbReference type="SUPFAM" id="SSF89796">
    <property type="entry name" value="CoA-transferase family III (CaiB/BaiF)"/>
    <property type="match status" value="1"/>
</dbReference>
<evidence type="ECO:0000256" key="1">
    <source>
        <dbReference type="ARBA" id="ARBA00022679"/>
    </source>
</evidence>
<dbReference type="EMBL" id="FTMX01000005">
    <property type="protein sequence ID" value="SIR70239.1"/>
    <property type="molecule type" value="Genomic_DNA"/>
</dbReference>
<dbReference type="Gene3D" id="3.40.50.10540">
    <property type="entry name" value="Crotonobetainyl-coa:carnitine coa-transferase, domain 1"/>
    <property type="match status" value="1"/>
</dbReference>
<dbReference type="InterPro" id="IPR050483">
    <property type="entry name" value="CoA-transferase_III_domain"/>
</dbReference>
<comment type="caution">
    <text evidence="2">The sequence shown here is derived from an EMBL/GenBank/DDBJ whole genome shotgun (WGS) entry which is preliminary data.</text>
</comment>
<dbReference type="Gene3D" id="3.30.1540.10">
    <property type="entry name" value="formyl-coa transferase, domain 3"/>
    <property type="match status" value="1"/>
</dbReference>
<reference evidence="2 3" key="1">
    <citation type="submission" date="2017-01" db="EMBL/GenBank/DDBJ databases">
        <authorList>
            <person name="Varghese N."/>
            <person name="Submissions S."/>
        </authorList>
    </citation>
    <scope>NUCLEOTIDE SEQUENCE [LARGE SCALE GENOMIC DNA]</scope>
    <source>
        <strain evidence="2 3">RUG2-6</strain>
    </source>
</reference>
<gene>
    <name evidence="2" type="ORF">SAMN05878482_105100</name>
</gene>
<evidence type="ECO:0000313" key="3">
    <source>
        <dbReference type="Proteomes" id="UP000185829"/>
    </source>
</evidence>
<sequence length="412" mass="45446">MGEDIKQGALKGLKVLELGSLIAGPFAGRLMADFGAEVIKVEPPGKGDPIRNWRLLYEGTSLWWFVQSRNKKSISLDLRKTEAQEIIRELAKEVDIIIENFKPGTMEKWGLGYDDLKKINPKIIMVRVSGYGQDGPYRNKPGFGSIGEAMGGIRYLTGYPDRPPTRVGVSLGDSVTALYAVMGALMAVYHRDQPGGEGQCVDVALYESIFSLMESAVPEYDHYGVVRERTGSTLPGIAPSNTYPCRDGKYIVIGANGDGIFKRLMEVIERPDLRDDLKFSSNDGRVQNAEYLDEVIGGWTLQHNLADALVLLDDSDIPAGSIYSVEDMVHDPHFLAREMIHNMDVEGLGKLKVPGIVPKLSKTPGSINWAGPKLGEHTEQVLKGELELAEDKYDEWLASGVISDHETIKLKK</sequence>
<dbReference type="Pfam" id="PF02515">
    <property type="entry name" value="CoA_transf_3"/>
    <property type="match status" value="1"/>
</dbReference>
<accession>A0A9X8RB13</accession>
<keyword evidence="1 2" id="KW-0808">Transferase</keyword>
<dbReference type="Proteomes" id="UP000185829">
    <property type="component" value="Unassembled WGS sequence"/>
</dbReference>
<dbReference type="InterPro" id="IPR003673">
    <property type="entry name" value="CoA-Trfase_fam_III"/>
</dbReference>
<name>A0A9X8RB13_9BACI</name>
<dbReference type="RefSeq" id="WP_081395679.1">
    <property type="nucleotide sequence ID" value="NZ_FTMX01000005.1"/>
</dbReference>
<proteinExistence type="predicted"/>
<dbReference type="PANTHER" id="PTHR48207">
    <property type="entry name" value="SUCCINATE--HYDROXYMETHYLGLUTARATE COA-TRANSFERASE"/>
    <property type="match status" value="1"/>
</dbReference>
<protein>
    <submittedName>
        <fullName evidence="2">Formyl-CoA transferase</fullName>
    </submittedName>
</protein>
<organism evidence="2 3">
    <name type="scientific">Peribacillus simplex</name>
    <dbReference type="NCBI Taxonomy" id="1478"/>
    <lineage>
        <taxon>Bacteria</taxon>
        <taxon>Bacillati</taxon>
        <taxon>Bacillota</taxon>
        <taxon>Bacilli</taxon>
        <taxon>Bacillales</taxon>
        <taxon>Bacillaceae</taxon>
        <taxon>Peribacillus</taxon>
    </lineage>
</organism>
<dbReference type="GO" id="GO:0008410">
    <property type="term" value="F:CoA-transferase activity"/>
    <property type="evidence" value="ECO:0007669"/>
    <property type="project" value="TreeGrafter"/>
</dbReference>
<dbReference type="InterPro" id="IPR044855">
    <property type="entry name" value="CoA-Trfase_III_dom3_sf"/>
</dbReference>
<evidence type="ECO:0000313" key="2">
    <source>
        <dbReference type="EMBL" id="SIR70239.1"/>
    </source>
</evidence>
<dbReference type="AlphaFoldDB" id="A0A9X8RB13"/>
<dbReference type="InterPro" id="IPR023606">
    <property type="entry name" value="CoA-Trfase_III_dom_1_sf"/>
</dbReference>
<dbReference type="PANTHER" id="PTHR48207:SF3">
    <property type="entry name" value="SUCCINATE--HYDROXYMETHYLGLUTARATE COA-TRANSFERASE"/>
    <property type="match status" value="1"/>
</dbReference>